<dbReference type="Proteomes" id="UP000184334">
    <property type="component" value="Unassembled WGS sequence"/>
</dbReference>
<sequence>MWKLLKSHINDFEAQIIKQLLESEGVNVLVKSPREIGIGREFFGNGTIMNLYVDENDFEKANEILENKEAD</sequence>
<evidence type="ECO:0000313" key="2">
    <source>
        <dbReference type="EMBL" id="SHE67435.1"/>
    </source>
</evidence>
<accession>A0A1M4VES3</accession>
<gene>
    <name evidence="2" type="ORF">SAMN02745164_00906</name>
</gene>
<dbReference type="InterPro" id="IPR018551">
    <property type="entry name" value="DUF2007"/>
</dbReference>
<dbReference type="EMBL" id="FQUI01000011">
    <property type="protein sequence ID" value="SHE67435.1"/>
    <property type="molecule type" value="Genomic_DNA"/>
</dbReference>
<protein>
    <submittedName>
        <fullName evidence="2">Signal transducing protein</fullName>
    </submittedName>
</protein>
<feature type="domain" description="DUF2007" evidence="1">
    <location>
        <begin position="2"/>
        <end position="67"/>
    </location>
</feature>
<evidence type="ECO:0000313" key="3">
    <source>
        <dbReference type="Proteomes" id="UP000184334"/>
    </source>
</evidence>
<name>A0A1M4VES3_MARH1</name>
<dbReference type="AlphaFoldDB" id="A0A1M4VES3"/>
<dbReference type="Pfam" id="PF09413">
    <property type="entry name" value="DUF2007"/>
    <property type="match status" value="1"/>
</dbReference>
<dbReference type="STRING" id="1122195.SAMN02745164_00906"/>
<proteinExistence type="predicted"/>
<comment type="caution">
    <text evidence="2">The sequence shown here is derived from an EMBL/GenBank/DDBJ whole genome shotgun (WGS) entry which is preliminary data.</text>
</comment>
<reference evidence="2" key="1">
    <citation type="submission" date="2016-11" db="EMBL/GenBank/DDBJ databases">
        <authorList>
            <person name="Varghese N."/>
            <person name="Submissions S."/>
        </authorList>
    </citation>
    <scope>NUCLEOTIDE SEQUENCE [LARGE SCALE GENOMIC DNA]</scope>
    <source>
        <strain evidence="2">DSM 16785</strain>
    </source>
</reference>
<evidence type="ECO:0000259" key="1">
    <source>
        <dbReference type="Pfam" id="PF09413"/>
    </source>
</evidence>
<dbReference type="RefSeq" id="WP_072863890.1">
    <property type="nucleotide sequence ID" value="NZ_FQUI01000011.1"/>
</dbReference>
<dbReference type="OrthoDB" id="47495at2"/>
<organism evidence="2 3">
    <name type="scientific">Marinitoga hydrogenitolerans (strain DSM 16785 / JCM 12826 / AT1271)</name>
    <dbReference type="NCBI Taxonomy" id="1122195"/>
    <lineage>
        <taxon>Bacteria</taxon>
        <taxon>Thermotogati</taxon>
        <taxon>Thermotogota</taxon>
        <taxon>Thermotogae</taxon>
        <taxon>Petrotogales</taxon>
        <taxon>Petrotogaceae</taxon>
        <taxon>Marinitoga</taxon>
    </lineage>
</organism>
<keyword evidence="3" id="KW-1185">Reference proteome</keyword>